<proteinExistence type="predicted"/>
<accession>A0A6J5RZ35</accession>
<dbReference type="EMBL" id="LR797274">
    <property type="protein sequence ID" value="CAB4198878.1"/>
    <property type="molecule type" value="Genomic_DNA"/>
</dbReference>
<name>A0A6J5RZ35_9CAUD</name>
<protein>
    <submittedName>
        <fullName evidence="2">Uncharacterized protein</fullName>
    </submittedName>
</protein>
<evidence type="ECO:0000313" key="2">
    <source>
        <dbReference type="EMBL" id="CAB4198878.1"/>
    </source>
</evidence>
<keyword evidence="1" id="KW-0812">Transmembrane</keyword>
<evidence type="ECO:0000256" key="1">
    <source>
        <dbReference type="SAM" id="Phobius"/>
    </source>
</evidence>
<keyword evidence="1" id="KW-0472">Membrane</keyword>
<keyword evidence="1" id="KW-1133">Transmembrane helix</keyword>
<sequence>MSPPIPPTNDPDQVNALIKDGAVSAALGAGAMTARLVMSTEKQSIGYVFRRITIACIVGFFSSMVVREYIQAIHLQFAAVGALSYAAPEVADWTLAMVKAKLNSKLDETKGKAKRRG</sequence>
<gene>
    <name evidence="2" type="ORF">UFOVP1325_33</name>
</gene>
<feature type="transmembrane region" description="Helical" evidence="1">
    <location>
        <begin position="48"/>
        <end position="66"/>
    </location>
</feature>
<organism evidence="2">
    <name type="scientific">uncultured Caudovirales phage</name>
    <dbReference type="NCBI Taxonomy" id="2100421"/>
    <lineage>
        <taxon>Viruses</taxon>
        <taxon>Duplodnaviria</taxon>
        <taxon>Heunggongvirae</taxon>
        <taxon>Uroviricota</taxon>
        <taxon>Caudoviricetes</taxon>
        <taxon>Peduoviridae</taxon>
        <taxon>Maltschvirus</taxon>
        <taxon>Maltschvirus maltsch</taxon>
    </lineage>
</organism>
<reference evidence="2" key="1">
    <citation type="submission" date="2020-05" db="EMBL/GenBank/DDBJ databases">
        <authorList>
            <person name="Chiriac C."/>
            <person name="Salcher M."/>
            <person name="Ghai R."/>
            <person name="Kavagutti S V."/>
        </authorList>
    </citation>
    <scope>NUCLEOTIDE SEQUENCE</scope>
</reference>